<organism evidence="8 9">
    <name type="scientific">Aspergillus lucknowensis</name>
    <dbReference type="NCBI Taxonomy" id="176173"/>
    <lineage>
        <taxon>Eukaryota</taxon>
        <taxon>Fungi</taxon>
        <taxon>Dikarya</taxon>
        <taxon>Ascomycota</taxon>
        <taxon>Pezizomycotina</taxon>
        <taxon>Eurotiomycetes</taxon>
        <taxon>Eurotiomycetidae</taxon>
        <taxon>Eurotiales</taxon>
        <taxon>Aspergillaceae</taxon>
        <taxon>Aspergillus</taxon>
        <taxon>Aspergillus subgen. Nidulantes</taxon>
    </lineage>
</organism>
<dbReference type="PANTHER" id="PTHR23501:SF201">
    <property type="entry name" value="MFS AFLATOXIN EFFLUX PUMP"/>
    <property type="match status" value="1"/>
</dbReference>
<feature type="compositionally biased region" description="Polar residues" evidence="5">
    <location>
        <begin position="550"/>
        <end position="564"/>
    </location>
</feature>
<comment type="subcellular location">
    <subcellularLocation>
        <location evidence="1">Membrane</location>
        <topology evidence="1">Multi-pass membrane protein</topology>
    </subcellularLocation>
</comment>
<evidence type="ECO:0000256" key="4">
    <source>
        <dbReference type="ARBA" id="ARBA00023136"/>
    </source>
</evidence>
<dbReference type="CDD" id="cd17502">
    <property type="entry name" value="MFS_Azr1_MDR_like"/>
    <property type="match status" value="1"/>
</dbReference>
<keyword evidence="9" id="KW-1185">Reference proteome</keyword>
<dbReference type="InterPro" id="IPR036259">
    <property type="entry name" value="MFS_trans_sf"/>
</dbReference>
<dbReference type="GeneID" id="98143159"/>
<evidence type="ECO:0000313" key="9">
    <source>
        <dbReference type="Proteomes" id="UP001610432"/>
    </source>
</evidence>
<protein>
    <submittedName>
        <fullName evidence="8">Major facilitator superfamily domain-containing protein</fullName>
    </submittedName>
</protein>
<feature type="transmembrane region" description="Helical" evidence="6">
    <location>
        <begin position="229"/>
        <end position="247"/>
    </location>
</feature>
<dbReference type="InterPro" id="IPR011701">
    <property type="entry name" value="MFS"/>
</dbReference>
<feature type="domain" description="Major facilitator superfamily (MFS) profile" evidence="7">
    <location>
        <begin position="34"/>
        <end position="520"/>
    </location>
</feature>
<comment type="caution">
    <text evidence="8">The sequence shown here is derived from an EMBL/GenBank/DDBJ whole genome shotgun (WGS) entry which is preliminary data.</text>
</comment>
<feature type="transmembrane region" description="Helical" evidence="6">
    <location>
        <begin position="390"/>
        <end position="411"/>
    </location>
</feature>
<proteinExistence type="predicted"/>
<dbReference type="RefSeq" id="XP_070890693.1">
    <property type="nucleotide sequence ID" value="XM_071028087.1"/>
</dbReference>
<evidence type="ECO:0000313" key="8">
    <source>
        <dbReference type="EMBL" id="KAL2871714.1"/>
    </source>
</evidence>
<evidence type="ECO:0000256" key="5">
    <source>
        <dbReference type="SAM" id="MobiDB-lite"/>
    </source>
</evidence>
<feature type="transmembrane region" description="Helical" evidence="6">
    <location>
        <begin position="359"/>
        <end position="378"/>
    </location>
</feature>
<evidence type="ECO:0000259" key="7">
    <source>
        <dbReference type="PROSITE" id="PS50850"/>
    </source>
</evidence>
<reference evidence="8 9" key="1">
    <citation type="submission" date="2024-07" db="EMBL/GenBank/DDBJ databases">
        <title>Section-level genome sequencing and comparative genomics of Aspergillus sections Usti and Cavernicolus.</title>
        <authorList>
            <consortium name="Lawrence Berkeley National Laboratory"/>
            <person name="Nybo J.L."/>
            <person name="Vesth T.C."/>
            <person name="Theobald S."/>
            <person name="Frisvad J.C."/>
            <person name="Larsen T.O."/>
            <person name="Kjaerboelling I."/>
            <person name="Rothschild-Mancinelli K."/>
            <person name="Lyhne E.K."/>
            <person name="Kogle M.E."/>
            <person name="Barry K."/>
            <person name="Clum A."/>
            <person name="Na H."/>
            <person name="Ledsgaard L."/>
            <person name="Lin J."/>
            <person name="Lipzen A."/>
            <person name="Kuo A."/>
            <person name="Riley R."/>
            <person name="Mondo S."/>
            <person name="Labutti K."/>
            <person name="Haridas S."/>
            <person name="Pangalinan J."/>
            <person name="Salamov A.A."/>
            <person name="Simmons B.A."/>
            <person name="Magnuson J.K."/>
            <person name="Chen J."/>
            <person name="Drula E."/>
            <person name="Henrissat B."/>
            <person name="Wiebenga A."/>
            <person name="Lubbers R.J."/>
            <person name="Gomes A.C."/>
            <person name="Macurrencykelacurrency M.R."/>
            <person name="Stajich J."/>
            <person name="Grigoriev I.V."/>
            <person name="Mortensen U.H."/>
            <person name="De Vries R.P."/>
            <person name="Baker S.E."/>
            <person name="Andersen M.R."/>
        </authorList>
    </citation>
    <scope>NUCLEOTIDE SEQUENCE [LARGE SCALE GENOMIC DNA]</scope>
    <source>
        <strain evidence="8 9">CBS 449.75</strain>
    </source>
</reference>
<feature type="compositionally biased region" description="Basic and acidic residues" evidence="5">
    <location>
        <begin position="539"/>
        <end position="549"/>
    </location>
</feature>
<feature type="transmembrane region" description="Helical" evidence="6">
    <location>
        <begin position="423"/>
        <end position="442"/>
    </location>
</feature>
<dbReference type="Gene3D" id="1.20.1250.20">
    <property type="entry name" value="MFS general substrate transporter like domains"/>
    <property type="match status" value="2"/>
</dbReference>
<dbReference type="PANTHER" id="PTHR23501">
    <property type="entry name" value="MAJOR FACILITATOR SUPERFAMILY"/>
    <property type="match status" value="1"/>
</dbReference>
<feature type="transmembrane region" description="Helical" evidence="6">
    <location>
        <begin position="259"/>
        <end position="279"/>
    </location>
</feature>
<evidence type="ECO:0000256" key="2">
    <source>
        <dbReference type="ARBA" id="ARBA00022692"/>
    </source>
</evidence>
<dbReference type="PROSITE" id="PS50850">
    <property type="entry name" value="MFS"/>
    <property type="match status" value="1"/>
</dbReference>
<dbReference type="Proteomes" id="UP001610432">
    <property type="component" value="Unassembled WGS sequence"/>
</dbReference>
<sequence length="564" mass="61051">MSLVDEQTKPGGQPDEYADAERNYQPKSLKFWLIILGMYLSLFLVALDRTIIATAIPAITDDFHSITDIGWYGSAYMLTCASFNPIFGRLYQLYSTKWTFLSSIIVFEIGSALCGAAPNSTAFIVGRAIAGLGSAGIFSGGMMIIIPLVPLRKRPMFTSTFGMTFAISSVIAPIIGGAFTDKVTWRWCFYLNLPIGGFTILTVLLFFHVPSPQHARLGVMGQIRRLDPLGTLLFIPSIVSLILALEWGGSTYAWNHPKIIGLLVTFSVLFVIFVVVEALTPDTAMLPGRVVLNRSIASSMFFIFLLSGAMMSVVYYINIWFQVVKGDSATRAGLSTIPMVISLVVMSVFAAAFTQKIGYYVPSMLVGPVLCSVGAGLLSTLAPDSNHRYWISYQVLFGLGIGCGFQTSNLAPQAVLPRAEVPIGMALTFFMQQLGGAILLAVDQNLLSTKLVERLSHIADLDTHTIVNTGATDLRAVVPADDLDTVVNAYNYALMRIFVITAGLSAAAILGGLTIEWRSIKAKDPKGLADQAEIGPDEGNGRASEKSDNNSDQTKSRSQSQLEV</sequence>
<keyword evidence="3 6" id="KW-1133">Transmembrane helix</keyword>
<feature type="transmembrane region" description="Helical" evidence="6">
    <location>
        <begin position="124"/>
        <end position="149"/>
    </location>
</feature>
<evidence type="ECO:0000256" key="6">
    <source>
        <dbReference type="SAM" id="Phobius"/>
    </source>
</evidence>
<feature type="transmembrane region" description="Helical" evidence="6">
    <location>
        <begin position="161"/>
        <end position="179"/>
    </location>
</feature>
<dbReference type="InterPro" id="IPR020846">
    <property type="entry name" value="MFS_dom"/>
</dbReference>
<feature type="transmembrane region" description="Helical" evidence="6">
    <location>
        <begin position="333"/>
        <end position="352"/>
    </location>
</feature>
<feature type="transmembrane region" description="Helical" evidence="6">
    <location>
        <begin position="98"/>
        <end position="118"/>
    </location>
</feature>
<gene>
    <name evidence="8" type="ORF">BJX67DRAFT_342894</name>
</gene>
<evidence type="ECO:0000256" key="3">
    <source>
        <dbReference type="ARBA" id="ARBA00022989"/>
    </source>
</evidence>
<keyword evidence="2 6" id="KW-0812">Transmembrane</keyword>
<feature type="transmembrane region" description="Helical" evidence="6">
    <location>
        <begin position="31"/>
        <end position="59"/>
    </location>
</feature>
<evidence type="ECO:0000256" key="1">
    <source>
        <dbReference type="ARBA" id="ARBA00004141"/>
    </source>
</evidence>
<accession>A0ABR4M535</accession>
<feature type="transmembrane region" description="Helical" evidence="6">
    <location>
        <begin position="300"/>
        <end position="321"/>
    </location>
</feature>
<feature type="region of interest" description="Disordered" evidence="5">
    <location>
        <begin position="525"/>
        <end position="564"/>
    </location>
</feature>
<feature type="transmembrane region" description="Helical" evidence="6">
    <location>
        <begin position="493"/>
        <end position="515"/>
    </location>
</feature>
<dbReference type="EMBL" id="JBFXLQ010000003">
    <property type="protein sequence ID" value="KAL2871714.1"/>
    <property type="molecule type" value="Genomic_DNA"/>
</dbReference>
<feature type="transmembrane region" description="Helical" evidence="6">
    <location>
        <begin position="191"/>
        <end position="209"/>
    </location>
</feature>
<dbReference type="SUPFAM" id="SSF103473">
    <property type="entry name" value="MFS general substrate transporter"/>
    <property type="match status" value="1"/>
</dbReference>
<dbReference type="Pfam" id="PF07690">
    <property type="entry name" value="MFS_1"/>
    <property type="match status" value="1"/>
</dbReference>
<name>A0ABR4M535_9EURO</name>
<feature type="transmembrane region" description="Helical" evidence="6">
    <location>
        <begin position="71"/>
        <end position="91"/>
    </location>
</feature>
<keyword evidence="4 6" id="KW-0472">Membrane</keyword>